<accession>A0A0B2VXI1</accession>
<gene>
    <name evidence="1" type="ORF">Tcan_13985</name>
</gene>
<keyword evidence="2" id="KW-1185">Reference proteome</keyword>
<dbReference type="OrthoDB" id="3365224at2759"/>
<evidence type="ECO:0000313" key="2">
    <source>
        <dbReference type="Proteomes" id="UP000031036"/>
    </source>
</evidence>
<protein>
    <submittedName>
        <fullName evidence="1">Uncharacterized protein</fullName>
    </submittedName>
</protein>
<organism evidence="1 2">
    <name type="scientific">Toxocara canis</name>
    <name type="common">Canine roundworm</name>
    <dbReference type="NCBI Taxonomy" id="6265"/>
    <lineage>
        <taxon>Eukaryota</taxon>
        <taxon>Metazoa</taxon>
        <taxon>Ecdysozoa</taxon>
        <taxon>Nematoda</taxon>
        <taxon>Chromadorea</taxon>
        <taxon>Rhabditida</taxon>
        <taxon>Spirurina</taxon>
        <taxon>Ascaridomorpha</taxon>
        <taxon>Ascaridoidea</taxon>
        <taxon>Toxocaridae</taxon>
        <taxon>Toxocara</taxon>
    </lineage>
</organism>
<sequence length="87" mass="9870">MIVDNTKAILCWLWHLVKMAFLKRKRFKFNVDLQLVHLSDVPLVNAVLFAKGAIQRPASSKDVLEEHLLNPVDRKAPPGDDKIEPLG</sequence>
<name>A0A0B2VXI1_TOXCA</name>
<dbReference type="Proteomes" id="UP000031036">
    <property type="component" value="Unassembled WGS sequence"/>
</dbReference>
<proteinExistence type="predicted"/>
<comment type="caution">
    <text evidence="1">The sequence shown here is derived from an EMBL/GenBank/DDBJ whole genome shotgun (WGS) entry which is preliminary data.</text>
</comment>
<dbReference type="EMBL" id="JPKZ01000631">
    <property type="protein sequence ID" value="KHN86353.1"/>
    <property type="molecule type" value="Genomic_DNA"/>
</dbReference>
<evidence type="ECO:0000313" key="1">
    <source>
        <dbReference type="EMBL" id="KHN86353.1"/>
    </source>
</evidence>
<dbReference type="STRING" id="6265.A0A0B2VXI1"/>
<reference evidence="1 2" key="1">
    <citation type="submission" date="2014-11" db="EMBL/GenBank/DDBJ databases">
        <title>Genetic blueprint of the zoonotic pathogen Toxocara canis.</title>
        <authorList>
            <person name="Zhu X.-Q."/>
            <person name="Korhonen P.K."/>
            <person name="Cai H."/>
            <person name="Young N.D."/>
            <person name="Nejsum P."/>
            <person name="von Samson-Himmelstjerna G."/>
            <person name="Boag P.R."/>
            <person name="Tan P."/>
            <person name="Li Q."/>
            <person name="Min J."/>
            <person name="Yang Y."/>
            <person name="Wang X."/>
            <person name="Fang X."/>
            <person name="Hall R.S."/>
            <person name="Hofmann A."/>
            <person name="Sternberg P.W."/>
            <person name="Jex A.R."/>
            <person name="Gasser R.B."/>
        </authorList>
    </citation>
    <scope>NUCLEOTIDE SEQUENCE [LARGE SCALE GENOMIC DNA]</scope>
    <source>
        <strain evidence="1">PN_DK_2014</strain>
    </source>
</reference>
<dbReference type="AlphaFoldDB" id="A0A0B2VXI1"/>